<sequence length="399" mass="44929">MPCCSSTSWMRLACYRRWSRRPRLLPPGCASSMSARARGSRASSWPSRGRSGTSRCSRPRARRRASTTSWSANWPCTTSRPCGGGQRRSVRVRCIGGGMTRSWHGRWRKCGFASNCVCRWQRWGARFSRKRGWARALRRWPPRRRPSEGWAGSWKMCARRGRGSGWRGRGKRRKRLTEGKVYCGRRKGEGNATGVSEVAGGAEEDAFVRLRIGLRGEKGVGRPERGKVSFERCGREWERVLGEKHTEHCKGRTWGVHGRVARGRAQTRCERHSSLWQCDIRAPRAAGGAGCGTALSPANARRWASGTPPPRGRAGRSAADCRAERRAEDVWYFGGGEQRAWGGRRRRRCMYVRRRGVDMAALRMRSWGRRGGWAMSAGRRTVSGGERSCGEGEARFVII</sequence>
<proteinExistence type="predicted"/>
<dbReference type="Proteomes" id="UP000012073">
    <property type="component" value="Unassembled WGS sequence"/>
</dbReference>
<dbReference type="AlphaFoldDB" id="R7Q274"/>
<dbReference type="GeneID" id="17320199"/>
<evidence type="ECO:0000313" key="2">
    <source>
        <dbReference type="EMBL" id="CDF32697.1"/>
    </source>
</evidence>
<gene>
    <name evidence="2" type="ORF">CHC_T00001569001</name>
</gene>
<keyword evidence="3" id="KW-1185">Reference proteome</keyword>
<dbReference type="RefSeq" id="XP_005712468.1">
    <property type="nucleotide sequence ID" value="XM_005712411.1"/>
</dbReference>
<feature type="region of interest" description="Disordered" evidence="1">
    <location>
        <begin position="299"/>
        <end position="318"/>
    </location>
</feature>
<organism evidence="2 3">
    <name type="scientific">Chondrus crispus</name>
    <name type="common">Carrageen Irish moss</name>
    <name type="synonym">Polymorpha crispa</name>
    <dbReference type="NCBI Taxonomy" id="2769"/>
    <lineage>
        <taxon>Eukaryota</taxon>
        <taxon>Rhodophyta</taxon>
        <taxon>Florideophyceae</taxon>
        <taxon>Rhodymeniophycidae</taxon>
        <taxon>Gigartinales</taxon>
        <taxon>Gigartinaceae</taxon>
        <taxon>Chondrus</taxon>
    </lineage>
</organism>
<dbReference type="Gramene" id="CDF32697">
    <property type="protein sequence ID" value="CDF32697"/>
    <property type="gene ID" value="CHC_T00001569001"/>
</dbReference>
<evidence type="ECO:0000256" key="1">
    <source>
        <dbReference type="SAM" id="MobiDB-lite"/>
    </source>
</evidence>
<protein>
    <submittedName>
        <fullName evidence="2">Uncharacterized protein</fullName>
    </submittedName>
</protein>
<accession>R7Q274</accession>
<feature type="region of interest" description="Disordered" evidence="1">
    <location>
        <begin position="29"/>
        <end position="66"/>
    </location>
</feature>
<feature type="compositionally biased region" description="Low complexity" evidence="1">
    <location>
        <begin position="29"/>
        <end position="56"/>
    </location>
</feature>
<dbReference type="EMBL" id="HG001545">
    <property type="protein sequence ID" value="CDF32697.1"/>
    <property type="molecule type" value="Genomic_DNA"/>
</dbReference>
<name>R7Q274_CHOCR</name>
<dbReference type="KEGG" id="ccp:CHC_T00001569001"/>
<evidence type="ECO:0000313" key="3">
    <source>
        <dbReference type="Proteomes" id="UP000012073"/>
    </source>
</evidence>
<reference evidence="3" key="1">
    <citation type="journal article" date="2013" name="Proc. Natl. Acad. Sci. U.S.A.">
        <title>Genome structure and metabolic features in the red seaweed Chondrus crispus shed light on evolution of the Archaeplastida.</title>
        <authorList>
            <person name="Collen J."/>
            <person name="Porcel B."/>
            <person name="Carre W."/>
            <person name="Ball S.G."/>
            <person name="Chaparro C."/>
            <person name="Tonon T."/>
            <person name="Barbeyron T."/>
            <person name="Michel G."/>
            <person name="Noel B."/>
            <person name="Valentin K."/>
            <person name="Elias M."/>
            <person name="Artiguenave F."/>
            <person name="Arun A."/>
            <person name="Aury J.M."/>
            <person name="Barbosa-Neto J.F."/>
            <person name="Bothwell J.H."/>
            <person name="Bouget F.Y."/>
            <person name="Brillet L."/>
            <person name="Cabello-Hurtado F."/>
            <person name="Capella-Gutierrez S."/>
            <person name="Charrier B."/>
            <person name="Cladiere L."/>
            <person name="Cock J.M."/>
            <person name="Coelho S.M."/>
            <person name="Colleoni C."/>
            <person name="Czjzek M."/>
            <person name="Da Silva C."/>
            <person name="Delage L."/>
            <person name="Denoeud F."/>
            <person name="Deschamps P."/>
            <person name="Dittami S.M."/>
            <person name="Gabaldon T."/>
            <person name="Gachon C.M."/>
            <person name="Groisillier A."/>
            <person name="Herve C."/>
            <person name="Jabbari K."/>
            <person name="Katinka M."/>
            <person name="Kloareg B."/>
            <person name="Kowalczyk N."/>
            <person name="Labadie K."/>
            <person name="Leblanc C."/>
            <person name="Lopez P.J."/>
            <person name="McLachlan D.H."/>
            <person name="Meslet-Cladiere L."/>
            <person name="Moustafa A."/>
            <person name="Nehr Z."/>
            <person name="Nyvall Collen P."/>
            <person name="Panaud O."/>
            <person name="Partensky F."/>
            <person name="Poulain J."/>
            <person name="Rensing S.A."/>
            <person name="Rousvoal S."/>
            <person name="Samson G."/>
            <person name="Symeonidi A."/>
            <person name="Weissenbach J."/>
            <person name="Zambounis A."/>
            <person name="Wincker P."/>
            <person name="Boyen C."/>
        </authorList>
    </citation>
    <scope>NUCLEOTIDE SEQUENCE [LARGE SCALE GENOMIC DNA]</scope>
    <source>
        <strain evidence="3">cv. Stackhouse</strain>
    </source>
</reference>